<feature type="compositionally biased region" description="Basic and acidic residues" evidence="1">
    <location>
        <begin position="7"/>
        <end position="16"/>
    </location>
</feature>
<keyword evidence="3" id="KW-1185">Reference proteome</keyword>
<organism evidence="2 3">
    <name type="scientific">Methyloceanibacter superfactus</name>
    <dbReference type="NCBI Taxonomy" id="1774969"/>
    <lineage>
        <taxon>Bacteria</taxon>
        <taxon>Pseudomonadati</taxon>
        <taxon>Pseudomonadota</taxon>
        <taxon>Alphaproteobacteria</taxon>
        <taxon>Hyphomicrobiales</taxon>
        <taxon>Hyphomicrobiaceae</taxon>
        <taxon>Methyloceanibacter</taxon>
    </lineage>
</organism>
<dbReference type="EMBL" id="LPWF01000013">
    <property type="protein sequence ID" value="ODS00445.1"/>
    <property type="molecule type" value="Genomic_DNA"/>
</dbReference>
<evidence type="ECO:0000313" key="2">
    <source>
        <dbReference type="EMBL" id="ODS00445.1"/>
    </source>
</evidence>
<reference evidence="2 3" key="1">
    <citation type="journal article" date="2016" name="Environ. Microbiol.">
        <title>New Methyloceanibacter diversity from North Sea sediments includes methanotroph containing solely the soluble methane monooxygenase.</title>
        <authorList>
            <person name="Vekeman B."/>
            <person name="Kerckhof F.M."/>
            <person name="Cremers G."/>
            <person name="de Vos P."/>
            <person name="Vandamme P."/>
            <person name="Boon N."/>
            <person name="Op den Camp H.J."/>
            <person name="Heylen K."/>
        </authorList>
    </citation>
    <scope>NUCLEOTIDE SEQUENCE [LARGE SCALE GENOMIC DNA]</scope>
    <source>
        <strain evidence="2 3">R-67175</strain>
    </source>
</reference>
<dbReference type="STRING" id="1774969.AUC69_00825"/>
<dbReference type="AlphaFoldDB" id="A0A1E3W3Q9"/>
<proteinExistence type="predicted"/>
<name>A0A1E3W3Q9_9HYPH</name>
<gene>
    <name evidence="2" type="ORF">AUC69_00825</name>
</gene>
<accession>A0A1E3W3Q9</accession>
<feature type="compositionally biased region" description="Basic and acidic residues" evidence="1">
    <location>
        <begin position="64"/>
        <end position="80"/>
    </location>
</feature>
<comment type="caution">
    <text evidence="2">The sequence shown here is derived from an EMBL/GenBank/DDBJ whole genome shotgun (WGS) entry which is preliminary data.</text>
</comment>
<dbReference type="Proteomes" id="UP000094472">
    <property type="component" value="Unassembled WGS sequence"/>
</dbReference>
<feature type="compositionally biased region" description="Basic and acidic residues" evidence="1">
    <location>
        <begin position="206"/>
        <end position="220"/>
    </location>
</feature>
<feature type="region of interest" description="Disordered" evidence="1">
    <location>
        <begin position="196"/>
        <end position="241"/>
    </location>
</feature>
<feature type="region of interest" description="Disordered" evidence="1">
    <location>
        <begin position="1"/>
        <end position="85"/>
    </location>
</feature>
<evidence type="ECO:0000313" key="3">
    <source>
        <dbReference type="Proteomes" id="UP000094472"/>
    </source>
</evidence>
<sequence>MLGLLPFERRGDELPKRTVRRRRDQQPIGRHQQDLPGQAAETTAACRQERERHGRRVAGDEVEPGDRPEREADQAHRPRQEAAAAEQLVADQRVEPGMHQRRQHGAAHHHLKGEEAARAELPPQGAGLAHMHEPGLHETLEPAGALADPAAEPARRFLVGGGGDHLATITGPRQPRAEIGVLGDVERVPRHQPFQCRDAKMIGGATERDRQLEPVERRQQPVEQGGVFEGELRVSQLSPAL</sequence>
<protein>
    <submittedName>
        <fullName evidence="2">Uncharacterized protein</fullName>
    </submittedName>
</protein>
<evidence type="ECO:0000256" key="1">
    <source>
        <dbReference type="SAM" id="MobiDB-lite"/>
    </source>
</evidence>